<dbReference type="Pfam" id="PF07261">
    <property type="entry name" value="DnaB_2"/>
    <property type="match status" value="1"/>
</dbReference>
<dbReference type="InterPro" id="IPR053162">
    <property type="entry name" value="DnaD"/>
</dbReference>
<evidence type="ECO:0000256" key="1">
    <source>
        <dbReference type="ARBA" id="ARBA00093462"/>
    </source>
</evidence>
<reference evidence="4 5" key="1">
    <citation type="submission" date="2019-09" db="EMBL/GenBank/DDBJ databases">
        <title>Whole genome sequences of isolates from the Mars Exploration Rovers.</title>
        <authorList>
            <person name="Seuylemezian A."/>
            <person name="Vaishampayan P."/>
        </authorList>
    </citation>
    <scope>NUCLEOTIDE SEQUENCE [LARGE SCALE GENOMIC DNA]</scope>
    <source>
        <strain evidence="4 5">MER_TA_151</strain>
    </source>
</reference>
<dbReference type="Proteomes" id="UP000326671">
    <property type="component" value="Unassembled WGS sequence"/>
</dbReference>
<feature type="region of interest" description="Disordered" evidence="2">
    <location>
        <begin position="98"/>
        <end position="177"/>
    </location>
</feature>
<dbReference type="AlphaFoldDB" id="A0A5J5HNF0"/>
<dbReference type="PANTHER" id="PTHR37293:SF5">
    <property type="entry name" value="DNA REPLICATION PROTEIN"/>
    <property type="match status" value="1"/>
</dbReference>
<evidence type="ECO:0000256" key="2">
    <source>
        <dbReference type="SAM" id="MobiDB-lite"/>
    </source>
</evidence>
<dbReference type="NCBIfam" id="TIGR01446">
    <property type="entry name" value="DnaD_dom"/>
    <property type="match status" value="1"/>
</dbReference>
<dbReference type="SUPFAM" id="SSF158499">
    <property type="entry name" value="DnaD domain-like"/>
    <property type="match status" value="1"/>
</dbReference>
<dbReference type="Gene3D" id="1.10.10.630">
    <property type="entry name" value="DnaD domain-like"/>
    <property type="match status" value="1"/>
</dbReference>
<feature type="domain" description="DnaB/C C-terminal" evidence="3">
    <location>
        <begin position="209"/>
        <end position="279"/>
    </location>
</feature>
<dbReference type="EMBL" id="VYKL01000025">
    <property type="protein sequence ID" value="KAA9022023.1"/>
    <property type="molecule type" value="Genomic_DNA"/>
</dbReference>
<keyword evidence="5" id="KW-1185">Reference proteome</keyword>
<gene>
    <name evidence="4" type="ORF">F4V44_15985</name>
</gene>
<dbReference type="OrthoDB" id="1047417at2"/>
<evidence type="ECO:0000259" key="3">
    <source>
        <dbReference type="Pfam" id="PF07261"/>
    </source>
</evidence>
<name>A0A5J5HNF0_9BACI</name>
<accession>A0A5J5HNF0</accession>
<evidence type="ECO:0000313" key="4">
    <source>
        <dbReference type="EMBL" id="KAA9022023.1"/>
    </source>
</evidence>
<feature type="compositionally biased region" description="Basic and acidic residues" evidence="2">
    <location>
        <begin position="153"/>
        <end position="177"/>
    </location>
</feature>
<organism evidence="4 5">
    <name type="scientific">Niallia endozanthoxylica</name>
    <dbReference type="NCBI Taxonomy" id="2036016"/>
    <lineage>
        <taxon>Bacteria</taxon>
        <taxon>Bacillati</taxon>
        <taxon>Bacillota</taxon>
        <taxon>Bacilli</taxon>
        <taxon>Bacillales</taxon>
        <taxon>Bacillaceae</taxon>
        <taxon>Niallia</taxon>
    </lineage>
</organism>
<sequence length="316" mass="36232">MTYSEGNSMNYVQEMSCFYSWIEWNPLTPSSINLWHALMHMHHKAGEIEIFSVAESVLCIKTNLTSRTLRKARKELKEKGRIDYLSKQGKAPVYRIIPFQNKDDSREKNKNGDFPGIFLPKSPGNDITLAQTSESYSEVHTQPSSLSVQTSERNAEDDSNHHSSSETNAEVHAEPLSRSENLSAVCSALFKQQPTDKQLPESWNDVIETWTSVFGFALKPNHMQMLSTYMNVSQMSKPLILEAIERVKQAAKPALNYLWTILSNWSHLGLQTIQDLVNHEKRRMKNKQPARQSQLYHTGRDISRSFQLDLTEGEDW</sequence>
<evidence type="ECO:0000313" key="5">
    <source>
        <dbReference type="Proteomes" id="UP000326671"/>
    </source>
</evidence>
<comment type="caution">
    <text evidence="4">The sequence shown here is derived from an EMBL/GenBank/DDBJ whole genome shotgun (WGS) entry which is preliminary data.</text>
</comment>
<dbReference type="PANTHER" id="PTHR37293">
    <property type="entry name" value="PHAGE REPLICATION PROTEIN-RELATED"/>
    <property type="match status" value="1"/>
</dbReference>
<protein>
    <submittedName>
        <fullName evidence="4">DnaD domain protein</fullName>
    </submittedName>
</protein>
<dbReference type="InterPro" id="IPR006343">
    <property type="entry name" value="DnaB/C_C"/>
</dbReference>
<feature type="compositionally biased region" description="Polar residues" evidence="2">
    <location>
        <begin position="128"/>
        <end position="152"/>
    </location>
</feature>
<feature type="compositionally biased region" description="Basic and acidic residues" evidence="2">
    <location>
        <begin position="101"/>
        <end position="111"/>
    </location>
</feature>
<comment type="similarity">
    <text evidence="1">Belongs to the DnaB/DnaD family.</text>
</comment>
<dbReference type="InterPro" id="IPR034829">
    <property type="entry name" value="DnaD-like_sf"/>
</dbReference>
<proteinExistence type="inferred from homology"/>